<comment type="similarity">
    <text evidence="1">Belongs to the RutC family.</text>
</comment>
<proteinExistence type="inferred from homology"/>
<feature type="coiled-coil region" evidence="2">
    <location>
        <begin position="40"/>
        <end position="71"/>
    </location>
</feature>
<dbReference type="GO" id="GO:0005829">
    <property type="term" value="C:cytosol"/>
    <property type="evidence" value="ECO:0007669"/>
    <property type="project" value="TreeGrafter"/>
</dbReference>
<dbReference type="CDD" id="cd00448">
    <property type="entry name" value="YjgF_YER057c_UK114_family"/>
    <property type="match status" value="1"/>
</dbReference>
<dbReference type="NCBIfam" id="TIGR00004">
    <property type="entry name" value="Rid family detoxifying hydrolase"/>
    <property type="match status" value="1"/>
</dbReference>
<accession>A0A163WD68</accession>
<dbReference type="InterPro" id="IPR006175">
    <property type="entry name" value="YjgF/YER057c/UK114"/>
</dbReference>
<dbReference type="GO" id="GO:0019239">
    <property type="term" value="F:deaminase activity"/>
    <property type="evidence" value="ECO:0007669"/>
    <property type="project" value="TreeGrafter"/>
</dbReference>
<evidence type="ECO:0000256" key="1">
    <source>
        <dbReference type="ARBA" id="ARBA00010552"/>
    </source>
</evidence>
<evidence type="ECO:0000256" key="2">
    <source>
        <dbReference type="SAM" id="Coils"/>
    </source>
</evidence>
<dbReference type="AlphaFoldDB" id="A0A163WD68"/>
<dbReference type="PANTHER" id="PTHR11803:SF39">
    <property type="entry name" value="2-IMINOBUTANOATE_2-IMINOPROPANOATE DEAMINASE"/>
    <property type="match status" value="1"/>
</dbReference>
<dbReference type="InterPro" id="IPR035959">
    <property type="entry name" value="RutC-like_sf"/>
</dbReference>
<dbReference type="Pfam" id="PF01042">
    <property type="entry name" value="Ribonuc_L-PSP"/>
    <property type="match status" value="1"/>
</dbReference>
<keyword evidence="4" id="KW-1185">Reference proteome</keyword>
<dbReference type="Proteomes" id="UP000076630">
    <property type="component" value="Unassembled WGS sequence"/>
</dbReference>
<dbReference type="Gene3D" id="3.30.1330.40">
    <property type="entry name" value="RutC-like"/>
    <property type="match status" value="1"/>
</dbReference>
<name>A0A163WD68_9FLAO</name>
<dbReference type="EMBL" id="LQNU01000078">
    <property type="protein sequence ID" value="KZE76187.1"/>
    <property type="molecule type" value="Genomic_DNA"/>
</dbReference>
<dbReference type="FunFam" id="3.30.1330.40:FF:000001">
    <property type="entry name" value="L-PSP family endoribonuclease"/>
    <property type="match status" value="1"/>
</dbReference>
<dbReference type="PANTHER" id="PTHR11803">
    <property type="entry name" value="2-IMINOBUTANOATE/2-IMINOPROPANOATE DEAMINASE RIDA"/>
    <property type="match status" value="1"/>
</dbReference>
<evidence type="ECO:0000313" key="3">
    <source>
        <dbReference type="EMBL" id="KZE76187.1"/>
    </source>
</evidence>
<reference evidence="3 4" key="1">
    <citation type="submission" date="2016-01" db="EMBL/GenBank/DDBJ databases">
        <title>Whole genome sequencing of Myroides marinus L41.</title>
        <authorList>
            <person name="Hong K.W."/>
        </authorList>
    </citation>
    <scope>NUCLEOTIDE SEQUENCE [LARGE SCALE GENOMIC DNA]</scope>
    <source>
        <strain evidence="3 4">L41</strain>
    </source>
</reference>
<protein>
    <recommendedName>
        <fullName evidence="5">Reactive intermediate/imine deaminase</fullName>
    </recommendedName>
</protein>
<comment type="caution">
    <text evidence="3">The sequence shown here is derived from an EMBL/GenBank/DDBJ whole genome shotgun (WGS) entry which is preliminary data.</text>
</comment>
<organism evidence="3 4">
    <name type="scientific">Myroides marinus</name>
    <dbReference type="NCBI Taxonomy" id="703342"/>
    <lineage>
        <taxon>Bacteria</taxon>
        <taxon>Pseudomonadati</taxon>
        <taxon>Bacteroidota</taxon>
        <taxon>Flavobacteriia</taxon>
        <taxon>Flavobacteriales</taxon>
        <taxon>Flavobacteriaceae</taxon>
        <taxon>Myroides</taxon>
    </lineage>
</organism>
<sequence length="125" mass="14203">MQAQEKTEVTLPLSSSLKVGDLLFISGQIGIHPKTSQLSNSSFEEESKQVMENLKNELKKHNLTMEDLVSTTIYLKDMKQYDELNKVYSNYFMNTFPTRTCIAIQELPAKASVEISAIAHFKNNK</sequence>
<keyword evidence="2" id="KW-0175">Coiled coil</keyword>
<evidence type="ECO:0000313" key="4">
    <source>
        <dbReference type="Proteomes" id="UP000076630"/>
    </source>
</evidence>
<dbReference type="SUPFAM" id="SSF55298">
    <property type="entry name" value="YjgF-like"/>
    <property type="match status" value="1"/>
</dbReference>
<evidence type="ECO:0008006" key="5">
    <source>
        <dbReference type="Google" id="ProtNLM"/>
    </source>
</evidence>
<gene>
    <name evidence="3" type="ORF">AV926_16195</name>
</gene>
<dbReference type="InterPro" id="IPR006056">
    <property type="entry name" value="RidA"/>
</dbReference>